<gene>
    <name evidence="1" type="ORF">LS71_002645</name>
</gene>
<dbReference type="AlphaFoldDB" id="A0A4U8TG26"/>
<proteinExistence type="predicted"/>
<keyword evidence="2" id="KW-1185">Reference proteome</keyword>
<comment type="caution">
    <text evidence="1">The sequence shown here is derived from an EMBL/GenBank/DDBJ whole genome shotgun (WGS) entry which is preliminary data.</text>
</comment>
<sequence>MLDSKKLAQEILMLIQAKGFEETQANKDFIESLSTAIVTHIQTNALVETKGSPSAQVGTIK</sequence>
<accession>A0A4U8TG26</accession>
<reference evidence="1 2" key="1">
    <citation type="journal article" date="2014" name="Genome Announc.">
        <title>Draft genome sequences of eight enterohepatic helicobacter species isolated from both laboratory and wild rodents.</title>
        <authorList>
            <person name="Sheh A."/>
            <person name="Shen Z."/>
            <person name="Fox J.G."/>
        </authorList>
    </citation>
    <scope>NUCLEOTIDE SEQUENCE [LARGE SCALE GENOMIC DNA]</scope>
    <source>
        <strain evidence="1 2">MIT 09-6949</strain>
    </source>
</reference>
<dbReference type="EMBL" id="JRPR02000001">
    <property type="protein sequence ID" value="TLD97657.1"/>
    <property type="molecule type" value="Genomic_DNA"/>
</dbReference>
<evidence type="ECO:0000313" key="1">
    <source>
        <dbReference type="EMBL" id="TLD97657.1"/>
    </source>
</evidence>
<protein>
    <submittedName>
        <fullName evidence="1">Uncharacterized protein</fullName>
    </submittedName>
</protein>
<organism evidence="1 2">
    <name type="scientific">Helicobacter jaachi</name>
    <dbReference type="NCBI Taxonomy" id="1677920"/>
    <lineage>
        <taxon>Bacteria</taxon>
        <taxon>Pseudomonadati</taxon>
        <taxon>Campylobacterota</taxon>
        <taxon>Epsilonproteobacteria</taxon>
        <taxon>Campylobacterales</taxon>
        <taxon>Helicobacteraceae</taxon>
        <taxon>Helicobacter</taxon>
    </lineage>
</organism>
<dbReference type="Proteomes" id="UP000029733">
    <property type="component" value="Unassembled WGS sequence"/>
</dbReference>
<dbReference type="RefSeq" id="WP_034354818.1">
    <property type="nucleotide sequence ID" value="NZ_JRPR02000001.1"/>
</dbReference>
<name>A0A4U8TG26_9HELI</name>
<dbReference type="STRING" id="1677920.LS71_05565"/>
<evidence type="ECO:0000313" key="2">
    <source>
        <dbReference type="Proteomes" id="UP000029733"/>
    </source>
</evidence>